<reference evidence="2" key="1">
    <citation type="journal article" date="2011" name="PLoS Genet.">
        <title>Genomic analysis of the necrotrophic fungal pathogens Sclerotinia sclerotiorum and Botrytis cinerea.</title>
        <authorList>
            <person name="Amselem J."/>
            <person name="Cuomo C.A."/>
            <person name="van Kan J.A."/>
            <person name="Viaud M."/>
            <person name="Benito E.P."/>
            <person name="Couloux A."/>
            <person name="Coutinho P.M."/>
            <person name="de Vries R.P."/>
            <person name="Dyer P.S."/>
            <person name="Fillinger S."/>
            <person name="Fournier E."/>
            <person name="Gout L."/>
            <person name="Hahn M."/>
            <person name="Kohn L."/>
            <person name="Lapalu N."/>
            <person name="Plummer K.M."/>
            <person name="Pradier J.M."/>
            <person name="Quevillon E."/>
            <person name="Sharon A."/>
            <person name="Simon A."/>
            <person name="ten Have A."/>
            <person name="Tudzynski B."/>
            <person name="Tudzynski P."/>
            <person name="Wincker P."/>
            <person name="Andrew M."/>
            <person name="Anthouard V."/>
            <person name="Beever R.E."/>
            <person name="Beffa R."/>
            <person name="Benoit I."/>
            <person name="Bouzid O."/>
            <person name="Brault B."/>
            <person name="Chen Z."/>
            <person name="Choquer M."/>
            <person name="Collemare J."/>
            <person name="Cotton P."/>
            <person name="Danchin E.G."/>
            <person name="Da Silva C."/>
            <person name="Gautier A."/>
            <person name="Giraud C."/>
            <person name="Giraud T."/>
            <person name="Gonzalez C."/>
            <person name="Grossetete S."/>
            <person name="Guldener U."/>
            <person name="Henrissat B."/>
            <person name="Howlett B.J."/>
            <person name="Kodira C."/>
            <person name="Kretschmer M."/>
            <person name="Lappartient A."/>
            <person name="Leroch M."/>
            <person name="Levis C."/>
            <person name="Mauceli E."/>
            <person name="Neuveglise C."/>
            <person name="Oeser B."/>
            <person name="Pearson M."/>
            <person name="Poulain J."/>
            <person name="Poussereau N."/>
            <person name="Quesneville H."/>
            <person name="Rascle C."/>
            <person name="Schumacher J."/>
            <person name="Segurens B."/>
            <person name="Sexton A."/>
            <person name="Silva E."/>
            <person name="Sirven C."/>
            <person name="Soanes D.M."/>
            <person name="Talbot N.J."/>
            <person name="Templeton M."/>
            <person name="Yandava C."/>
            <person name="Yarden O."/>
            <person name="Zeng Q."/>
            <person name="Rollins J.A."/>
            <person name="Lebrun M.H."/>
            <person name="Dickman M."/>
        </authorList>
    </citation>
    <scope>NUCLEOTIDE SEQUENCE [LARGE SCALE GENOMIC DNA]</scope>
    <source>
        <strain evidence="2">ATCC 18683 / 1980 / Ss-1</strain>
    </source>
</reference>
<evidence type="ECO:0000313" key="2">
    <source>
        <dbReference type="Proteomes" id="UP000001312"/>
    </source>
</evidence>
<name>A7ECV5_SCLS1</name>
<dbReference type="GeneID" id="5491214"/>
<accession>A7ECV5</accession>
<dbReference type="InParanoid" id="A7ECV5"/>
<dbReference type="Proteomes" id="UP000001312">
    <property type="component" value="Unassembled WGS sequence"/>
</dbReference>
<dbReference type="HOGENOM" id="CLU_3399623_0_0_1"/>
<sequence length="31" mass="3486">MTSCKRMQEVLKHNFPLGDILPTPSLLDVMA</sequence>
<dbReference type="EMBL" id="CH476624">
    <property type="protein sequence ID" value="EDO00671.1"/>
    <property type="molecule type" value="Genomic_DNA"/>
</dbReference>
<keyword evidence="2" id="KW-1185">Reference proteome</keyword>
<protein>
    <submittedName>
        <fullName evidence="1">Uncharacterized protein</fullName>
    </submittedName>
</protein>
<gene>
    <name evidence="1" type="ORF">SS1G_03144</name>
</gene>
<proteinExistence type="predicted"/>
<evidence type="ECO:0000313" key="1">
    <source>
        <dbReference type="EMBL" id="EDO00671.1"/>
    </source>
</evidence>
<dbReference type="KEGG" id="ssl:SS1G_03144"/>
<dbReference type="AlphaFoldDB" id="A7ECV5"/>
<dbReference type="RefSeq" id="XP_001595056.1">
    <property type="nucleotide sequence ID" value="XM_001595006.1"/>
</dbReference>
<organism evidence="1 2">
    <name type="scientific">Sclerotinia sclerotiorum (strain ATCC 18683 / 1980 / Ss-1)</name>
    <name type="common">White mold</name>
    <name type="synonym">Whetzelinia sclerotiorum</name>
    <dbReference type="NCBI Taxonomy" id="665079"/>
    <lineage>
        <taxon>Eukaryota</taxon>
        <taxon>Fungi</taxon>
        <taxon>Dikarya</taxon>
        <taxon>Ascomycota</taxon>
        <taxon>Pezizomycotina</taxon>
        <taxon>Leotiomycetes</taxon>
        <taxon>Helotiales</taxon>
        <taxon>Sclerotiniaceae</taxon>
        <taxon>Sclerotinia</taxon>
    </lineage>
</organism>